<dbReference type="AlphaFoldDB" id="A0A0G4MHN7"/>
<keyword evidence="6 8" id="KW-0496">Mitochondrion</keyword>
<comment type="similarity">
    <text evidence="3 8">Belongs to the ATP25 family.</text>
</comment>
<comment type="function">
    <text evidence="1">Probable mitochondrial mRNA stabilization factor.</text>
</comment>
<evidence type="ECO:0000256" key="6">
    <source>
        <dbReference type="ARBA" id="ARBA00023128"/>
    </source>
</evidence>
<dbReference type="InterPro" id="IPR040152">
    <property type="entry name" value="Atp25"/>
</dbReference>
<keyword evidence="4 8" id="KW-0999">Mitochondrion inner membrane</keyword>
<dbReference type="Proteomes" id="UP000045706">
    <property type="component" value="Unassembled WGS sequence"/>
</dbReference>
<evidence type="ECO:0000256" key="8">
    <source>
        <dbReference type="RuleBase" id="RU367062"/>
    </source>
</evidence>
<dbReference type="InterPro" id="IPR043519">
    <property type="entry name" value="NT_sf"/>
</dbReference>
<dbReference type="GO" id="GO:0005743">
    <property type="term" value="C:mitochondrial inner membrane"/>
    <property type="evidence" value="ECO:0007669"/>
    <property type="project" value="UniProtKB-SubCell"/>
</dbReference>
<dbReference type="GO" id="GO:0048255">
    <property type="term" value="P:mRNA stabilization"/>
    <property type="evidence" value="ECO:0007669"/>
    <property type="project" value="TreeGrafter"/>
</dbReference>
<dbReference type="GO" id="GO:0140053">
    <property type="term" value="P:mitochondrial gene expression"/>
    <property type="evidence" value="ECO:0007669"/>
    <property type="project" value="UniProtKB-UniRule"/>
</dbReference>
<keyword evidence="5 8" id="KW-0809">Transit peptide</keyword>
<feature type="non-terminal residue" evidence="9">
    <location>
        <position position="115"/>
    </location>
</feature>
<evidence type="ECO:0000256" key="2">
    <source>
        <dbReference type="ARBA" id="ARBA00004443"/>
    </source>
</evidence>
<protein>
    <recommendedName>
        <fullName evidence="8">ATPase synthesis protein 25</fullName>
    </recommendedName>
</protein>
<evidence type="ECO:0000256" key="4">
    <source>
        <dbReference type="ARBA" id="ARBA00022792"/>
    </source>
</evidence>
<reference evidence="10" key="1">
    <citation type="submission" date="2015-05" db="EMBL/GenBank/DDBJ databases">
        <authorList>
            <person name="Fogelqvist Johan"/>
        </authorList>
    </citation>
    <scope>NUCLEOTIDE SEQUENCE [LARGE SCALE GENOMIC DNA]</scope>
</reference>
<dbReference type="PANTHER" id="PTHR28087">
    <property type="entry name" value="ATPASE SYNTHESIS PROTEIN 25, MITOCHONDRIAL"/>
    <property type="match status" value="1"/>
</dbReference>
<evidence type="ECO:0000256" key="1">
    <source>
        <dbReference type="ARBA" id="ARBA00003470"/>
    </source>
</evidence>
<name>A0A0G4MHN7_VERLO</name>
<keyword evidence="7 8" id="KW-0472">Membrane</keyword>
<dbReference type="PANTHER" id="PTHR28087:SF1">
    <property type="entry name" value="ATPASE SYNTHESIS PROTEIN 25, MITOCHONDRIAL"/>
    <property type="match status" value="1"/>
</dbReference>
<organism evidence="9 10">
    <name type="scientific">Verticillium longisporum</name>
    <name type="common">Verticillium dahliae var. longisporum</name>
    <dbReference type="NCBI Taxonomy" id="100787"/>
    <lineage>
        <taxon>Eukaryota</taxon>
        <taxon>Fungi</taxon>
        <taxon>Dikarya</taxon>
        <taxon>Ascomycota</taxon>
        <taxon>Pezizomycotina</taxon>
        <taxon>Sordariomycetes</taxon>
        <taxon>Hypocreomycetidae</taxon>
        <taxon>Glomerellales</taxon>
        <taxon>Plectosphaerellaceae</taxon>
        <taxon>Verticillium</taxon>
    </lineage>
</organism>
<dbReference type="Gene3D" id="3.30.460.10">
    <property type="entry name" value="Beta Polymerase, domain 2"/>
    <property type="match status" value="1"/>
</dbReference>
<evidence type="ECO:0000256" key="3">
    <source>
        <dbReference type="ARBA" id="ARBA00010787"/>
    </source>
</evidence>
<evidence type="ECO:0000313" key="10">
    <source>
        <dbReference type="Proteomes" id="UP000045706"/>
    </source>
</evidence>
<evidence type="ECO:0000313" key="9">
    <source>
        <dbReference type="EMBL" id="CRK33719.1"/>
    </source>
</evidence>
<evidence type="ECO:0000256" key="7">
    <source>
        <dbReference type="ARBA" id="ARBA00023136"/>
    </source>
</evidence>
<comment type="function">
    <text evidence="8">Mitochondrial mRNA stabilization factor.</text>
</comment>
<proteinExistence type="inferred from homology"/>
<evidence type="ECO:0000256" key="5">
    <source>
        <dbReference type="ARBA" id="ARBA00022946"/>
    </source>
</evidence>
<dbReference type="EMBL" id="CVQI01025936">
    <property type="protein sequence ID" value="CRK33719.1"/>
    <property type="molecule type" value="Genomic_DNA"/>
</dbReference>
<comment type="subcellular location">
    <subcellularLocation>
        <location evidence="2 8">Mitochondrion inner membrane</location>
        <topology evidence="2 8">Peripheral membrane protein</topology>
        <orientation evidence="2 8">Matrix side</orientation>
    </subcellularLocation>
</comment>
<gene>
    <name evidence="9" type="ORF">BN1723_018526</name>
</gene>
<accession>A0A0G4MHN7</accession>
<sequence length="115" mass="12272">MGTSAVVQGGDDGITTGWICVNLGTQGSDVKEAASFDSSGQMSGFGGPATGTTLVVQVMTESRRTELNLEHLWMGQLRRANEAKNTLEVDAEEKAFYAKFGAKPPKPKTRVQPKP</sequence>